<organism evidence="2">
    <name type="scientific">marine sediment metagenome</name>
    <dbReference type="NCBI Taxonomy" id="412755"/>
    <lineage>
        <taxon>unclassified sequences</taxon>
        <taxon>metagenomes</taxon>
        <taxon>ecological metagenomes</taxon>
    </lineage>
</organism>
<keyword evidence="1" id="KW-0472">Membrane</keyword>
<keyword evidence="1" id="KW-1133">Transmembrane helix</keyword>
<name>X1V557_9ZZZZ</name>
<evidence type="ECO:0000313" key="2">
    <source>
        <dbReference type="EMBL" id="GAI99749.1"/>
    </source>
</evidence>
<dbReference type="AlphaFoldDB" id="X1V557"/>
<feature type="transmembrane region" description="Helical" evidence="1">
    <location>
        <begin position="52"/>
        <end position="74"/>
    </location>
</feature>
<accession>X1V557</accession>
<feature type="transmembrane region" description="Helical" evidence="1">
    <location>
        <begin position="100"/>
        <end position="124"/>
    </location>
</feature>
<keyword evidence="1" id="KW-0812">Transmembrane</keyword>
<comment type="caution">
    <text evidence="2">The sequence shown here is derived from an EMBL/GenBank/DDBJ whole genome shotgun (WGS) entry which is preliminary data.</text>
</comment>
<dbReference type="Pfam" id="PF12679">
    <property type="entry name" value="ABC2_membrane_2"/>
    <property type="match status" value="1"/>
</dbReference>
<dbReference type="GO" id="GO:0140359">
    <property type="term" value="F:ABC-type transporter activity"/>
    <property type="evidence" value="ECO:0007669"/>
    <property type="project" value="InterPro"/>
</dbReference>
<dbReference type="PANTHER" id="PTHR43471:SF10">
    <property type="entry name" value="SLL1107 PROTEIN"/>
    <property type="match status" value="1"/>
</dbReference>
<evidence type="ECO:0000256" key="1">
    <source>
        <dbReference type="SAM" id="Phobius"/>
    </source>
</evidence>
<protein>
    <recommendedName>
        <fullName evidence="3">ABC-2 type transporter domain-containing protein</fullName>
    </recommendedName>
</protein>
<feature type="transmembrane region" description="Helical" evidence="1">
    <location>
        <begin position="20"/>
        <end position="40"/>
    </location>
</feature>
<feature type="non-terminal residue" evidence="2">
    <location>
        <position position="202"/>
    </location>
</feature>
<dbReference type="PANTHER" id="PTHR43471">
    <property type="entry name" value="ABC TRANSPORTER PERMEASE"/>
    <property type="match status" value="1"/>
</dbReference>
<evidence type="ECO:0008006" key="3">
    <source>
        <dbReference type="Google" id="ProtNLM"/>
    </source>
</evidence>
<sequence length="202" mass="23054">MRTVAIALNTFKESIRDKVLYGLVVFGTIFIGASRILKPLTIGEELKITKDIGLASISFFGLLIAVFVGTRLVYQEIEKKTIYTIIPKPVERWQFLLGKYIGLVLVIATVVVIMTLWVFIVLFVTTGRFDSNLLLAIFYIFLELMVMTAIALFFSTFTTYIASGIFTFMLYFVGHLTRDILVFAEKTSSKFIMIFSHIIYFF</sequence>
<dbReference type="GO" id="GO:0005886">
    <property type="term" value="C:plasma membrane"/>
    <property type="evidence" value="ECO:0007669"/>
    <property type="project" value="UniProtKB-SubCell"/>
</dbReference>
<reference evidence="2" key="1">
    <citation type="journal article" date="2014" name="Front. Microbiol.">
        <title>High frequency of phylogenetically diverse reductive dehalogenase-homologous genes in deep subseafloor sedimentary metagenomes.</title>
        <authorList>
            <person name="Kawai M."/>
            <person name="Futagami T."/>
            <person name="Toyoda A."/>
            <person name="Takaki Y."/>
            <person name="Nishi S."/>
            <person name="Hori S."/>
            <person name="Arai W."/>
            <person name="Tsubouchi T."/>
            <person name="Morono Y."/>
            <person name="Uchiyama I."/>
            <person name="Ito T."/>
            <person name="Fujiyama A."/>
            <person name="Inagaki F."/>
            <person name="Takami H."/>
        </authorList>
    </citation>
    <scope>NUCLEOTIDE SEQUENCE</scope>
    <source>
        <strain evidence="2">Expedition CK06-06</strain>
    </source>
</reference>
<proteinExistence type="predicted"/>
<gene>
    <name evidence="2" type="ORF">S12H4_27745</name>
</gene>
<feature type="transmembrane region" description="Helical" evidence="1">
    <location>
        <begin position="133"/>
        <end position="154"/>
    </location>
</feature>
<dbReference type="EMBL" id="BARW01015859">
    <property type="protein sequence ID" value="GAI99749.1"/>
    <property type="molecule type" value="Genomic_DNA"/>
</dbReference>
<feature type="transmembrane region" description="Helical" evidence="1">
    <location>
        <begin position="160"/>
        <end position="184"/>
    </location>
</feature>